<sequence>MITSKLLERSLKAAIIEANKVDDSLQKRALLQSLFESLNKELVTLVTKSHAEKMLSAWLSKRNEFPLAASRLVISDLDRLVKCVTWGQKDSAIAGVIEIIKLAITVRAGDCNKCLGEELIYMWDKKSNKVICQCDLCDNKQDLNGNIISEETVQCVPTSFQLFTMGLINDLNSPP</sequence>
<gene>
    <name evidence="1" type="ORF">GmarT_32050</name>
</gene>
<accession>A0ABX5YP37</accession>
<keyword evidence="2" id="KW-1185">Reference proteome</keyword>
<protein>
    <recommendedName>
        <fullName evidence="3">Formate dehydrogenase accessory protein FdhE</fullName>
    </recommendedName>
</protein>
<evidence type="ECO:0008006" key="3">
    <source>
        <dbReference type="Google" id="ProtNLM"/>
    </source>
</evidence>
<dbReference type="EMBL" id="CP042910">
    <property type="protein sequence ID" value="QEG17325.1"/>
    <property type="molecule type" value="Genomic_DNA"/>
</dbReference>
<organism evidence="1 2">
    <name type="scientific">Gimesia maris</name>
    <dbReference type="NCBI Taxonomy" id="122"/>
    <lineage>
        <taxon>Bacteria</taxon>
        <taxon>Pseudomonadati</taxon>
        <taxon>Planctomycetota</taxon>
        <taxon>Planctomycetia</taxon>
        <taxon>Planctomycetales</taxon>
        <taxon>Planctomycetaceae</taxon>
        <taxon>Gimesia</taxon>
    </lineage>
</organism>
<dbReference type="GeneID" id="98647733"/>
<name>A0ABX5YP37_9PLAN</name>
<dbReference type="Proteomes" id="UP000322887">
    <property type="component" value="Chromosome"/>
</dbReference>
<dbReference type="RefSeq" id="WP_002643599.1">
    <property type="nucleotide sequence ID" value="NZ_CP042910.1"/>
</dbReference>
<proteinExistence type="predicted"/>
<reference evidence="1 2" key="1">
    <citation type="submission" date="2019-08" db="EMBL/GenBank/DDBJ databases">
        <title>Deep-cultivation of Planctomycetes and their phenomic and genomic characterization uncovers novel biology.</title>
        <authorList>
            <person name="Wiegand S."/>
            <person name="Jogler M."/>
            <person name="Boedeker C."/>
            <person name="Pinto D."/>
            <person name="Vollmers J."/>
            <person name="Rivas-Marin E."/>
            <person name="Kohn T."/>
            <person name="Peeters S.H."/>
            <person name="Heuer A."/>
            <person name="Rast P."/>
            <person name="Oberbeckmann S."/>
            <person name="Bunk B."/>
            <person name="Jeske O."/>
            <person name="Meyerdierks A."/>
            <person name="Storesund J.E."/>
            <person name="Kallscheuer N."/>
            <person name="Luecker S."/>
            <person name="Lage O.M."/>
            <person name="Pohl T."/>
            <person name="Merkel B.J."/>
            <person name="Hornburger P."/>
            <person name="Mueller R.-W."/>
            <person name="Bruemmer F."/>
            <person name="Labrenz M."/>
            <person name="Spormann A.M."/>
            <person name="Op den Camp H."/>
            <person name="Overmann J."/>
            <person name="Amann R."/>
            <person name="Jetten M.S.M."/>
            <person name="Mascher T."/>
            <person name="Medema M.H."/>
            <person name="Devos D.P."/>
            <person name="Kaster A.-K."/>
            <person name="Ovreas L."/>
            <person name="Rohde M."/>
            <person name="Galperin M.Y."/>
            <person name="Jogler C."/>
        </authorList>
    </citation>
    <scope>NUCLEOTIDE SEQUENCE [LARGE SCALE GENOMIC DNA]</scope>
    <source>
        <strain evidence="1 2">DSM 8797</strain>
    </source>
</reference>
<evidence type="ECO:0000313" key="2">
    <source>
        <dbReference type="Proteomes" id="UP000322887"/>
    </source>
</evidence>
<evidence type="ECO:0000313" key="1">
    <source>
        <dbReference type="EMBL" id="QEG17325.1"/>
    </source>
</evidence>